<proteinExistence type="predicted"/>
<accession>A0ABT0NGB2</accession>
<evidence type="ECO:0000313" key="2">
    <source>
        <dbReference type="Proteomes" id="UP001056693"/>
    </source>
</evidence>
<dbReference type="Proteomes" id="UP001056693">
    <property type="component" value="Unassembled WGS sequence"/>
</dbReference>
<dbReference type="EMBL" id="SNUZ01000007">
    <property type="protein sequence ID" value="MCL3787300.1"/>
    <property type="molecule type" value="Genomic_DNA"/>
</dbReference>
<gene>
    <name evidence="1" type="ORF">E2N93_04575</name>
</gene>
<keyword evidence="2" id="KW-1185">Reference proteome</keyword>
<evidence type="ECO:0000313" key="1">
    <source>
        <dbReference type="EMBL" id="MCL3787300.1"/>
    </source>
</evidence>
<protein>
    <submittedName>
        <fullName evidence="1">Uncharacterized protein</fullName>
    </submittedName>
</protein>
<organism evidence="1 2">
    <name type="scientific">Ruminococcus bromii</name>
    <dbReference type="NCBI Taxonomy" id="40518"/>
    <lineage>
        <taxon>Bacteria</taxon>
        <taxon>Bacillati</taxon>
        <taxon>Bacillota</taxon>
        <taxon>Clostridia</taxon>
        <taxon>Eubacteriales</taxon>
        <taxon>Oscillospiraceae</taxon>
        <taxon>Ruminococcus</taxon>
    </lineage>
</organism>
<dbReference type="RefSeq" id="WP_177548032.1">
    <property type="nucleotide sequence ID" value="NZ_SNUZ01000007.1"/>
</dbReference>
<reference evidence="1 2" key="1">
    <citation type="submission" date="2019-03" db="EMBL/GenBank/DDBJ databases">
        <authorList>
            <person name="Molinero N."/>
            <person name="Sanchez B."/>
            <person name="Walker A."/>
            <person name="Duncan S."/>
            <person name="Delgado S."/>
            <person name="Margolles A."/>
        </authorList>
    </citation>
    <scope>NUCLEOTIDE SEQUENCE [LARGE SCALE GENOMIC DNA]</scope>
    <source>
        <strain evidence="1 2">IPLA60002</strain>
    </source>
</reference>
<sequence>MEDRKVKSELNPNTTPIGADDYYFIRKDLYEFIGVYYNPDSFAGGQFVILHLPFDFIIEASKCTERVGNFFEYLDEYAKIVLIDIGTIEFEECLREFEHPKSHSDFLCIGRNYETMNTLVSISERNK</sequence>
<comment type="caution">
    <text evidence="1">The sequence shown here is derived from an EMBL/GenBank/DDBJ whole genome shotgun (WGS) entry which is preliminary data.</text>
</comment>
<name>A0ABT0NGB2_9FIRM</name>